<dbReference type="KEGG" id="vg:40080248"/>
<dbReference type="Pfam" id="PF11672">
    <property type="entry name" value="DUF3268"/>
    <property type="match status" value="1"/>
</dbReference>
<dbReference type="EMBL" id="LC102729">
    <property type="protein sequence ID" value="BAU16382.1"/>
    <property type="molecule type" value="Genomic_DNA"/>
</dbReference>
<reference evidence="1" key="1">
    <citation type="journal article" date="2016" name="Genome Announc.">
        <title>Complete Genome Sequences of Broad-Host-Range Pseudomonas aeruginosa Bacteriophages phiR18 and phiS12-1.</title>
        <authorList>
            <person name="Furusawa T."/>
            <person name="Iwano H."/>
            <person name="Higuchi H."/>
            <person name="Usui M."/>
            <person name="Maruyama F."/>
            <person name="Nakagawa I."/>
            <person name="Yokota H."/>
            <person name="Tamura Y."/>
        </authorList>
    </citation>
    <scope>NUCLEOTIDE SEQUENCE [LARGE SCALE GENOMIC DNA]</scope>
</reference>
<dbReference type="GeneID" id="40080248"/>
<name>A0A0S3UG68_9CAUD</name>
<sequence>MLIVHTHLDPRHMDPQPITPPDPLPYVSRRALARVREWVPPPDVCPNCGSEVNLVNNIEIYRSRSYGEWPYAYRCVNDRCDSFVGLHKHTDLPLGTLATKAMRDARKDAKAVFHDLMDQWSGVFNRSEMYTWLAKQLGIPKAHCHFGMFDVPTCRRALQICLAELKERNQFGKHTTF</sequence>
<dbReference type="RefSeq" id="YP_009604354.1">
    <property type="nucleotide sequence ID" value="NC_041964.1"/>
</dbReference>
<proteinExistence type="predicted"/>
<accession>A0A0S3UG68</accession>
<evidence type="ECO:0000313" key="2">
    <source>
        <dbReference type="Proteomes" id="UP000221614"/>
    </source>
</evidence>
<dbReference type="InterPro" id="IPR021686">
    <property type="entry name" value="DUF3268"/>
</dbReference>
<organism evidence="1 2">
    <name type="scientific">Pseudomonas phage phiR18</name>
    <dbReference type="NCBI Taxonomy" id="1752027"/>
    <lineage>
        <taxon>Viruses</taxon>
        <taxon>Duplodnaviria</taxon>
        <taxon>Heunggongvirae</taxon>
        <taxon>Uroviricota</taxon>
        <taxon>Caudoviricetes</taxon>
        <taxon>Kochitakasuvirus</taxon>
        <taxon>Kochitakasuvirus R18</taxon>
    </lineage>
</organism>
<protein>
    <submittedName>
        <fullName evidence="1">Uncharacterized protein</fullName>
    </submittedName>
</protein>
<keyword evidence="2" id="KW-1185">Reference proteome</keyword>
<evidence type="ECO:0000313" key="1">
    <source>
        <dbReference type="EMBL" id="BAU16382.1"/>
    </source>
</evidence>
<dbReference type="Proteomes" id="UP000221614">
    <property type="component" value="Segment"/>
</dbReference>